<protein>
    <recommendedName>
        <fullName evidence="4">Polysaccharide deacetylase</fullName>
    </recommendedName>
</protein>
<feature type="compositionally biased region" description="Polar residues" evidence="1">
    <location>
        <begin position="28"/>
        <end position="46"/>
    </location>
</feature>
<feature type="region of interest" description="Disordered" evidence="1">
    <location>
        <begin position="25"/>
        <end position="71"/>
    </location>
</feature>
<dbReference type="PATRIC" id="fig|358396.7.peg.1651"/>
<evidence type="ECO:0000313" key="2">
    <source>
        <dbReference type="EMBL" id="EMA34486.1"/>
    </source>
</evidence>
<dbReference type="SUPFAM" id="SSF88713">
    <property type="entry name" value="Glycoside hydrolase/deacetylase"/>
    <property type="match status" value="1"/>
</dbReference>
<evidence type="ECO:0000256" key="1">
    <source>
        <dbReference type="SAM" id="MobiDB-lite"/>
    </source>
</evidence>
<dbReference type="Gene3D" id="3.20.20.370">
    <property type="entry name" value="Glycoside hydrolase/deacetylase"/>
    <property type="match status" value="1"/>
</dbReference>
<evidence type="ECO:0008006" key="4">
    <source>
        <dbReference type="Google" id="ProtNLM"/>
    </source>
</evidence>
<dbReference type="InParanoid" id="M0LLU4"/>
<comment type="caution">
    <text evidence="2">The sequence shown here is derived from an EMBL/GenBank/DDBJ whole genome shotgun (WGS) entry which is preliminary data.</text>
</comment>
<dbReference type="STRING" id="358396.CHINAEXTREME_04900"/>
<dbReference type="GO" id="GO:0005975">
    <property type="term" value="P:carbohydrate metabolic process"/>
    <property type="evidence" value="ECO:0007669"/>
    <property type="project" value="InterPro"/>
</dbReference>
<keyword evidence="3" id="KW-1185">Reference proteome</keyword>
<evidence type="ECO:0000313" key="3">
    <source>
        <dbReference type="Proteomes" id="UP000011555"/>
    </source>
</evidence>
<dbReference type="InterPro" id="IPR011330">
    <property type="entry name" value="Glyco_hydro/deAcase_b/a-brl"/>
</dbReference>
<dbReference type="CDD" id="cd10970">
    <property type="entry name" value="CE4_DAC_u1_6s"/>
    <property type="match status" value="1"/>
</dbReference>
<name>M0LLU4_NATLA</name>
<dbReference type="Proteomes" id="UP000011555">
    <property type="component" value="Unassembled WGS sequence"/>
</dbReference>
<dbReference type="AlphaFoldDB" id="M0LLU4"/>
<gene>
    <name evidence="2" type="ORF">C445_08167</name>
</gene>
<accession>M0LLU4</accession>
<organism evidence="2 3">
    <name type="scientific">Natronobacterium lacisalsi AJ5</name>
    <dbReference type="NCBI Taxonomy" id="358396"/>
    <lineage>
        <taxon>Archaea</taxon>
        <taxon>Methanobacteriati</taxon>
        <taxon>Methanobacteriota</taxon>
        <taxon>Stenosarchaea group</taxon>
        <taxon>Halobacteria</taxon>
        <taxon>Halobacteriales</taxon>
        <taxon>Natrialbaceae</taxon>
        <taxon>Natronobacterium</taxon>
    </lineage>
</organism>
<reference evidence="2 3" key="1">
    <citation type="journal article" date="2014" name="PLoS Genet.">
        <title>Phylogenetically driven sequencing of extremely halophilic archaea reveals strategies for static and dynamic osmo-response.</title>
        <authorList>
            <person name="Becker E.A."/>
            <person name="Seitzer P.M."/>
            <person name="Tritt A."/>
            <person name="Larsen D."/>
            <person name="Krusor M."/>
            <person name="Yao A.I."/>
            <person name="Wu D."/>
            <person name="Madern D."/>
            <person name="Eisen J.A."/>
            <person name="Darling A.E."/>
            <person name="Facciotti M.T."/>
        </authorList>
    </citation>
    <scope>NUCLEOTIDE SEQUENCE [LARGE SCALE GENOMIC DNA]</scope>
    <source>
        <strain evidence="2 3">AJ5</strain>
    </source>
</reference>
<dbReference type="PROSITE" id="PS51257">
    <property type="entry name" value="PROKAR_LIPOPROTEIN"/>
    <property type="match status" value="1"/>
</dbReference>
<sequence>MMTDRTRRSFVTAVVSAGALGSAGCLSNVSGRDGSNGSRPAESSPNAVEDANGDVDGDGNETAAERPDLPGERIASFEPLDDWVSMIDAGTLEAATDDPYAGTQSARLRADDAEYAAVYTTNPHGIDLRESNLSLAVKAAEREQLQLTLELLAPDHRNAVALRRTLIGPTDRWVRVDFGTGRVEGEPSLADVREIRLSVRPRGDSTGPVDCRVDDLRAVDRPETGKVLLLFDGTLESHHSVALERLSEHGFAGVEAIIPEAVGETRSGRLTREQLDDLADAGWDLAARPRTGARSLADYAPDEQAELIRRTKAYLETNGFEDGADYFVAPRNVVGPNTMDLVEDHHEGAFRFGGAPNALPVTDPHNLGFFSGAEGDVTKEYVDRAAEFGQLAVLHFEHVGDDGLSERAFADLLEHVDRADVDVVTATELLDHDRN</sequence>
<dbReference type="eggNOG" id="arCOG09161">
    <property type="taxonomic scope" value="Archaea"/>
</dbReference>
<proteinExistence type="predicted"/>
<dbReference type="EMBL" id="AOLZ01000032">
    <property type="protein sequence ID" value="EMA34486.1"/>
    <property type="molecule type" value="Genomic_DNA"/>
</dbReference>